<dbReference type="SMART" id="SM00862">
    <property type="entry name" value="Trans_reg_C"/>
    <property type="match status" value="1"/>
</dbReference>
<accession>A0A1H7NA80</accession>
<dbReference type="Gene3D" id="3.40.50.2300">
    <property type="match status" value="1"/>
</dbReference>
<dbReference type="InterPro" id="IPR039420">
    <property type="entry name" value="WalR-like"/>
</dbReference>
<dbReference type="InterPro" id="IPR001789">
    <property type="entry name" value="Sig_transdc_resp-reg_receiver"/>
</dbReference>
<evidence type="ECO:0000313" key="10">
    <source>
        <dbReference type="EMBL" id="SEL19845.1"/>
    </source>
</evidence>
<comment type="caution">
    <text evidence="6">Lacks conserved residue(s) required for the propagation of feature annotation.</text>
</comment>
<feature type="DNA-binding region" description="OmpR/PhoB-type" evidence="7">
    <location>
        <begin position="139"/>
        <end position="242"/>
    </location>
</feature>
<gene>
    <name evidence="10" type="ORF">SAMN05414137_106260</name>
</gene>
<dbReference type="CDD" id="cd00156">
    <property type="entry name" value="REC"/>
    <property type="match status" value="1"/>
</dbReference>
<dbReference type="InterPro" id="IPR001867">
    <property type="entry name" value="OmpR/PhoB-type_DNA-bd"/>
</dbReference>
<dbReference type="GO" id="GO:0000976">
    <property type="term" value="F:transcription cis-regulatory region binding"/>
    <property type="evidence" value="ECO:0007669"/>
    <property type="project" value="TreeGrafter"/>
</dbReference>
<feature type="domain" description="OmpR/PhoB-type" evidence="9">
    <location>
        <begin position="139"/>
        <end position="242"/>
    </location>
</feature>
<evidence type="ECO:0000259" key="8">
    <source>
        <dbReference type="PROSITE" id="PS50110"/>
    </source>
</evidence>
<feature type="domain" description="Response regulatory" evidence="8">
    <location>
        <begin position="16"/>
        <end position="129"/>
    </location>
</feature>
<organism evidence="10 11">
    <name type="scientific">Streptacidiphilus jiangxiensis</name>
    <dbReference type="NCBI Taxonomy" id="235985"/>
    <lineage>
        <taxon>Bacteria</taxon>
        <taxon>Bacillati</taxon>
        <taxon>Actinomycetota</taxon>
        <taxon>Actinomycetes</taxon>
        <taxon>Kitasatosporales</taxon>
        <taxon>Streptomycetaceae</taxon>
        <taxon>Streptacidiphilus</taxon>
    </lineage>
</organism>
<dbReference type="PROSITE" id="PS50110">
    <property type="entry name" value="RESPONSE_REGULATORY"/>
    <property type="match status" value="1"/>
</dbReference>
<dbReference type="OrthoDB" id="4120841at2"/>
<evidence type="ECO:0000256" key="4">
    <source>
        <dbReference type="ARBA" id="ARBA00023125"/>
    </source>
</evidence>
<dbReference type="AlphaFoldDB" id="A0A1H7NA80"/>
<dbReference type="Proteomes" id="UP000183015">
    <property type="component" value="Unassembled WGS sequence"/>
</dbReference>
<dbReference type="SUPFAM" id="SSF46894">
    <property type="entry name" value="C-terminal effector domain of the bipartite response regulators"/>
    <property type="match status" value="1"/>
</dbReference>
<evidence type="ECO:0000256" key="6">
    <source>
        <dbReference type="PROSITE-ProRule" id="PRU00169"/>
    </source>
</evidence>
<dbReference type="Pfam" id="PF00486">
    <property type="entry name" value="Trans_reg_C"/>
    <property type="match status" value="1"/>
</dbReference>
<dbReference type="InterPro" id="IPR011006">
    <property type="entry name" value="CheY-like_superfamily"/>
</dbReference>
<evidence type="ECO:0000256" key="2">
    <source>
        <dbReference type="ARBA" id="ARBA00023012"/>
    </source>
</evidence>
<dbReference type="GO" id="GO:0000156">
    <property type="term" value="F:phosphorelay response regulator activity"/>
    <property type="evidence" value="ECO:0007669"/>
    <property type="project" value="TreeGrafter"/>
</dbReference>
<evidence type="ECO:0000256" key="7">
    <source>
        <dbReference type="PROSITE-ProRule" id="PRU01091"/>
    </source>
</evidence>
<evidence type="ECO:0000256" key="3">
    <source>
        <dbReference type="ARBA" id="ARBA00023015"/>
    </source>
</evidence>
<evidence type="ECO:0000313" key="11">
    <source>
        <dbReference type="Proteomes" id="UP000183015"/>
    </source>
</evidence>
<dbReference type="InterPro" id="IPR016032">
    <property type="entry name" value="Sig_transdc_resp-reg_C-effctor"/>
</dbReference>
<dbReference type="GO" id="GO:0005829">
    <property type="term" value="C:cytosol"/>
    <property type="evidence" value="ECO:0007669"/>
    <property type="project" value="TreeGrafter"/>
</dbReference>
<dbReference type="SUPFAM" id="SSF52172">
    <property type="entry name" value="CheY-like"/>
    <property type="match status" value="1"/>
</dbReference>
<keyword evidence="1" id="KW-0597">Phosphoprotein</keyword>
<dbReference type="GO" id="GO:0006355">
    <property type="term" value="P:regulation of DNA-templated transcription"/>
    <property type="evidence" value="ECO:0007669"/>
    <property type="project" value="InterPro"/>
</dbReference>
<dbReference type="CDD" id="cd00383">
    <property type="entry name" value="trans_reg_C"/>
    <property type="match status" value="1"/>
</dbReference>
<proteinExistence type="predicted"/>
<dbReference type="InterPro" id="IPR036388">
    <property type="entry name" value="WH-like_DNA-bd_sf"/>
</dbReference>
<dbReference type="PROSITE" id="PS51755">
    <property type="entry name" value="OMPR_PHOB"/>
    <property type="match status" value="1"/>
</dbReference>
<dbReference type="GO" id="GO:0032993">
    <property type="term" value="C:protein-DNA complex"/>
    <property type="evidence" value="ECO:0007669"/>
    <property type="project" value="TreeGrafter"/>
</dbReference>
<reference evidence="11" key="1">
    <citation type="submission" date="2016-10" db="EMBL/GenBank/DDBJ databases">
        <authorList>
            <person name="Varghese N."/>
        </authorList>
    </citation>
    <scope>NUCLEOTIDE SEQUENCE [LARGE SCALE GENOMIC DNA]</scope>
    <source>
        <strain evidence="11">DSM 45096 / BCRC 16803 / CGMCC 4.1857 / CIP 109030 / JCM 12277 / KCTC 19219 / NBRC 100920 / 33214</strain>
    </source>
</reference>
<dbReference type="PANTHER" id="PTHR48111:SF1">
    <property type="entry name" value="TWO-COMPONENT RESPONSE REGULATOR ORR33"/>
    <property type="match status" value="1"/>
</dbReference>
<dbReference type="eggNOG" id="COG0745">
    <property type="taxonomic scope" value="Bacteria"/>
</dbReference>
<dbReference type="RefSeq" id="WP_052438932.1">
    <property type="nucleotide sequence ID" value="NZ_BBPN01000021.1"/>
</dbReference>
<evidence type="ECO:0000256" key="1">
    <source>
        <dbReference type="ARBA" id="ARBA00022553"/>
    </source>
</evidence>
<evidence type="ECO:0000259" key="9">
    <source>
        <dbReference type="PROSITE" id="PS51755"/>
    </source>
</evidence>
<dbReference type="Gene3D" id="1.10.10.10">
    <property type="entry name" value="Winged helix-like DNA-binding domain superfamily/Winged helix DNA-binding domain"/>
    <property type="match status" value="1"/>
</dbReference>
<sequence>MRGRRADRTAGGGGLPPVLVAVASRLRPQVLSLLEQAAVSVVTAETGEEAVRAVYERRPGLLLIGTELDGLSPWHVVPLVREMAGIPVTVLDEVYSPANAQRAFGLGAGNYLAWPLPPEVIEGRLHHLLGEQARSGPPDGSAVTDDGWLRVDPARREASAGGHPLELTALEFDLLMQLARHPGQVLTYERLLETAWRLAGEAGGPARVKAAAGRLRRRIESATGTAPAPITTVRGLGLRYTRPET</sequence>
<dbReference type="EMBL" id="FOAZ01000006">
    <property type="protein sequence ID" value="SEL19845.1"/>
    <property type="molecule type" value="Genomic_DNA"/>
</dbReference>
<keyword evidence="5" id="KW-0804">Transcription</keyword>
<name>A0A1H7NA80_STRJI</name>
<keyword evidence="11" id="KW-1185">Reference proteome</keyword>
<dbReference type="STRING" id="235985.SAMN05414137_106260"/>
<dbReference type="PANTHER" id="PTHR48111">
    <property type="entry name" value="REGULATOR OF RPOS"/>
    <property type="match status" value="1"/>
</dbReference>
<keyword evidence="3" id="KW-0805">Transcription regulation</keyword>
<keyword evidence="2" id="KW-0902">Two-component regulatory system</keyword>
<evidence type="ECO:0000256" key="5">
    <source>
        <dbReference type="ARBA" id="ARBA00023163"/>
    </source>
</evidence>
<keyword evidence="4 7" id="KW-0238">DNA-binding</keyword>
<protein>
    <submittedName>
        <fullName evidence="10">Two-component system, OmpR family, alkaline phosphatase synthesis response regulator PhoP</fullName>
    </submittedName>
</protein>